<dbReference type="AlphaFoldDB" id="A0A5B7HR16"/>
<organism evidence="1 2">
    <name type="scientific">Portunus trituberculatus</name>
    <name type="common">Swimming crab</name>
    <name type="synonym">Neptunus trituberculatus</name>
    <dbReference type="NCBI Taxonomy" id="210409"/>
    <lineage>
        <taxon>Eukaryota</taxon>
        <taxon>Metazoa</taxon>
        <taxon>Ecdysozoa</taxon>
        <taxon>Arthropoda</taxon>
        <taxon>Crustacea</taxon>
        <taxon>Multicrustacea</taxon>
        <taxon>Malacostraca</taxon>
        <taxon>Eumalacostraca</taxon>
        <taxon>Eucarida</taxon>
        <taxon>Decapoda</taxon>
        <taxon>Pleocyemata</taxon>
        <taxon>Brachyura</taxon>
        <taxon>Eubrachyura</taxon>
        <taxon>Portunoidea</taxon>
        <taxon>Portunidae</taxon>
        <taxon>Portuninae</taxon>
        <taxon>Portunus</taxon>
    </lineage>
</organism>
<protein>
    <submittedName>
        <fullName evidence="1">Uncharacterized protein</fullName>
    </submittedName>
</protein>
<evidence type="ECO:0000313" key="2">
    <source>
        <dbReference type="Proteomes" id="UP000324222"/>
    </source>
</evidence>
<name>A0A5B7HR16_PORTR</name>
<accession>A0A5B7HR16</accession>
<gene>
    <name evidence="1" type="ORF">E2C01_066439</name>
</gene>
<dbReference type="Proteomes" id="UP000324222">
    <property type="component" value="Unassembled WGS sequence"/>
</dbReference>
<dbReference type="EMBL" id="VSRR010034227">
    <property type="protein sequence ID" value="MPC72145.1"/>
    <property type="molecule type" value="Genomic_DNA"/>
</dbReference>
<evidence type="ECO:0000313" key="1">
    <source>
        <dbReference type="EMBL" id="MPC72145.1"/>
    </source>
</evidence>
<proteinExistence type="predicted"/>
<sequence>MLSPTHWHCSTSTGHPLADFLGSSQNPDLAFKRLKHTRVFQMTD</sequence>
<comment type="caution">
    <text evidence="1">The sequence shown here is derived from an EMBL/GenBank/DDBJ whole genome shotgun (WGS) entry which is preliminary data.</text>
</comment>
<keyword evidence="2" id="KW-1185">Reference proteome</keyword>
<reference evidence="1 2" key="1">
    <citation type="submission" date="2019-05" db="EMBL/GenBank/DDBJ databases">
        <title>Another draft genome of Portunus trituberculatus and its Hox gene families provides insights of decapod evolution.</title>
        <authorList>
            <person name="Jeong J.-H."/>
            <person name="Song I."/>
            <person name="Kim S."/>
            <person name="Choi T."/>
            <person name="Kim D."/>
            <person name="Ryu S."/>
            <person name="Kim W."/>
        </authorList>
    </citation>
    <scope>NUCLEOTIDE SEQUENCE [LARGE SCALE GENOMIC DNA]</scope>
    <source>
        <tissue evidence="1">Muscle</tissue>
    </source>
</reference>